<sequence length="553" mass="59144">MNQSPATGSGGIHGWRLVAICLLTMFAFGPQYVLNVSFIVNQGLIQNTFASGANALTVPSTLSNLAFAACVPVGPVLTRKFGLRHAYISLVLMFLLGSIIAAISPTMWTLVIGRLLQGLSAGSLFLTILPVSLMSFPNAIRNWFLLLAIGGLFGASAFGTLFGALTISADAWRWLFVLCGIAPIFCLIVGLIALPSEHVHEHHQPFDIWGAIVLAATVTVTLFPLIHLKNMGIGSLWVWPLFVLAAALFATFVFIELHSKAPLVHYRSVRMPKQIFGFLMAVISHVGLILALIGGIEFLRAIKGASFTDIVHFAVWFVCGVVIVALISVFLYDRVDAGALGIAGSFVVMLVAWKWHNASGHVSYTMLAFEFAAAATCIGLVLIAGALGTALAGDIHEARWRSGFLHFHRNLLGALIAPFIAWFLTKDSAIQYEQLRSHISLADPLVSAQLASITQRLMAGGTPQAQAQQLAMTSVLTNAQQASLLSALHGLFTIMFIVGCMMLASSIGMAATGKGRALVQRQKPLTAPQHMGESLPAPTRHHAVISNEGGTHA</sequence>
<evidence type="ECO:0000256" key="3">
    <source>
        <dbReference type="ARBA" id="ARBA00022692"/>
    </source>
</evidence>
<dbReference type="PANTHER" id="PTHR42718:SF9">
    <property type="entry name" value="MAJOR FACILITATOR SUPERFAMILY MULTIDRUG TRANSPORTER MFSC"/>
    <property type="match status" value="1"/>
</dbReference>
<dbReference type="InterPro" id="IPR020846">
    <property type="entry name" value="MFS_dom"/>
</dbReference>
<feature type="transmembrane region" description="Helical" evidence="7">
    <location>
        <begin position="368"/>
        <end position="392"/>
    </location>
</feature>
<dbReference type="STRING" id="89784.SAMN04489725_11347"/>
<name>A0A1H2W4D4_9BACL</name>
<evidence type="ECO:0000256" key="4">
    <source>
        <dbReference type="ARBA" id="ARBA00022989"/>
    </source>
</evidence>
<feature type="region of interest" description="Disordered" evidence="6">
    <location>
        <begin position="527"/>
        <end position="553"/>
    </location>
</feature>
<evidence type="ECO:0000256" key="2">
    <source>
        <dbReference type="ARBA" id="ARBA00022448"/>
    </source>
</evidence>
<evidence type="ECO:0000259" key="8">
    <source>
        <dbReference type="PROSITE" id="PS50850"/>
    </source>
</evidence>
<evidence type="ECO:0000256" key="1">
    <source>
        <dbReference type="ARBA" id="ARBA00004651"/>
    </source>
</evidence>
<dbReference type="AlphaFoldDB" id="A0A1H2W4D4"/>
<keyword evidence="5 7" id="KW-0472">Membrane</keyword>
<dbReference type="Pfam" id="PF07690">
    <property type="entry name" value="MFS_1"/>
    <property type="match status" value="1"/>
</dbReference>
<feature type="transmembrane region" description="Helical" evidence="7">
    <location>
        <begin position="206"/>
        <end position="225"/>
    </location>
</feature>
<dbReference type="PROSITE" id="PS50850">
    <property type="entry name" value="MFS"/>
    <property type="match status" value="1"/>
</dbReference>
<dbReference type="InterPro" id="IPR036259">
    <property type="entry name" value="MFS_trans_sf"/>
</dbReference>
<dbReference type="GO" id="GO:0022857">
    <property type="term" value="F:transmembrane transporter activity"/>
    <property type="evidence" value="ECO:0007669"/>
    <property type="project" value="InterPro"/>
</dbReference>
<dbReference type="SUPFAM" id="SSF103473">
    <property type="entry name" value="MFS general substrate transporter"/>
    <property type="match status" value="1"/>
</dbReference>
<keyword evidence="3 7" id="KW-0812">Transmembrane</keyword>
<feature type="domain" description="Major facilitator superfamily (MFS) profile" evidence="8">
    <location>
        <begin position="17"/>
        <end position="429"/>
    </location>
</feature>
<comment type="subcellular location">
    <subcellularLocation>
        <location evidence="1">Cell membrane</location>
        <topology evidence="1">Multi-pass membrane protein</topology>
    </subcellularLocation>
</comment>
<dbReference type="Gene3D" id="1.20.1250.20">
    <property type="entry name" value="MFS general substrate transporter like domains"/>
    <property type="match status" value="1"/>
</dbReference>
<feature type="transmembrane region" description="Helical" evidence="7">
    <location>
        <begin position="143"/>
        <end position="165"/>
    </location>
</feature>
<feature type="transmembrane region" description="Helical" evidence="7">
    <location>
        <begin position="404"/>
        <end position="424"/>
    </location>
</feature>
<accession>A0A1H2W4D4</accession>
<feature type="transmembrane region" description="Helical" evidence="7">
    <location>
        <begin position="237"/>
        <end position="255"/>
    </location>
</feature>
<keyword evidence="2" id="KW-0813">Transport</keyword>
<feature type="transmembrane region" description="Helical" evidence="7">
    <location>
        <begin position="12"/>
        <end position="33"/>
    </location>
</feature>
<dbReference type="PANTHER" id="PTHR42718">
    <property type="entry name" value="MAJOR FACILITATOR SUPERFAMILY MULTIDRUG TRANSPORTER MFSC"/>
    <property type="match status" value="1"/>
</dbReference>
<dbReference type="EMBL" id="FNOJ01000013">
    <property type="protein sequence ID" value="SDW74939.1"/>
    <property type="molecule type" value="Genomic_DNA"/>
</dbReference>
<evidence type="ECO:0000313" key="10">
    <source>
        <dbReference type="Proteomes" id="UP000182589"/>
    </source>
</evidence>
<feature type="transmembrane region" description="Helical" evidence="7">
    <location>
        <begin position="310"/>
        <end position="332"/>
    </location>
</feature>
<proteinExistence type="predicted"/>
<dbReference type="Proteomes" id="UP000182589">
    <property type="component" value="Unassembled WGS sequence"/>
</dbReference>
<evidence type="ECO:0000313" key="9">
    <source>
        <dbReference type="EMBL" id="SDW74939.1"/>
    </source>
</evidence>
<evidence type="ECO:0000256" key="5">
    <source>
        <dbReference type="ARBA" id="ARBA00023136"/>
    </source>
</evidence>
<feature type="transmembrane region" description="Helical" evidence="7">
    <location>
        <begin position="86"/>
        <end position="103"/>
    </location>
</feature>
<evidence type="ECO:0000256" key="7">
    <source>
        <dbReference type="SAM" id="Phobius"/>
    </source>
</evidence>
<feature type="transmembrane region" description="Helical" evidence="7">
    <location>
        <begin position="275"/>
        <end position="298"/>
    </location>
</feature>
<dbReference type="InterPro" id="IPR011701">
    <property type="entry name" value="MFS"/>
</dbReference>
<evidence type="ECO:0000256" key="6">
    <source>
        <dbReference type="SAM" id="MobiDB-lite"/>
    </source>
</evidence>
<feature type="transmembrane region" description="Helical" evidence="7">
    <location>
        <begin position="491"/>
        <end position="513"/>
    </location>
</feature>
<dbReference type="RefSeq" id="WP_074693397.1">
    <property type="nucleotide sequence ID" value="NZ_FNOJ01000013.1"/>
</dbReference>
<keyword evidence="10" id="KW-1185">Reference proteome</keyword>
<protein>
    <submittedName>
        <fullName evidence="9">Major Facilitator Superfamily protein</fullName>
    </submittedName>
</protein>
<feature type="transmembrane region" description="Helical" evidence="7">
    <location>
        <begin position="53"/>
        <end position="74"/>
    </location>
</feature>
<organism evidence="9 10">
    <name type="scientific">Alicyclobacillus hesperidum</name>
    <dbReference type="NCBI Taxonomy" id="89784"/>
    <lineage>
        <taxon>Bacteria</taxon>
        <taxon>Bacillati</taxon>
        <taxon>Bacillota</taxon>
        <taxon>Bacilli</taxon>
        <taxon>Bacillales</taxon>
        <taxon>Alicyclobacillaceae</taxon>
        <taxon>Alicyclobacillus</taxon>
    </lineage>
</organism>
<dbReference type="GO" id="GO:0005886">
    <property type="term" value="C:plasma membrane"/>
    <property type="evidence" value="ECO:0007669"/>
    <property type="project" value="UniProtKB-SubCell"/>
</dbReference>
<feature type="transmembrane region" description="Helical" evidence="7">
    <location>
        <begin position="171"/>
        <end position="194"/>
    </location>
</feature>
<feature type="transmembrane region" description="Helical" evidence="7">
    <location>
        <begin position="115"/>
        <end position="136"/>
    </location>
</feature>
<reference evidence="10" key="1">
    <citation type="submission" date="2016-10" db="EMBL/GenBank/DDBJ databases">
        <authorList>
            <person name="Varghese N."/>
        </authorList>
    </citation>
    <scope>NUCLEOTIDE SEQUENCE [LARGE SCALE GENOMIC DNA]</scope>
    <source>
        <strain evidence="10">DSM 12489</strain>
    </source>
</reference>
<feature type="transmembrane region" description="Helical" evidence="7">
    <location>
        <begin position="339"/>
        <end position="356"/>
    </location>
</feature>
<gene>
    <name evidence="9" type="ORF">SAMN04489725_11347</name>
</gene>
<keyword evidence="4 7" id="KW-1133">Transmembrane helix</keyword>